<accession>A0ABS3DNN4</accession>
<comment type="caution">
    <text evidence="6">The sequence shown here is derived from an EMBL/GenBank/DDBJ whole genome shotgun (WGS) entry which is preliminary data.</text>
</comment>
<evidence type="ECO:0000259" key="5">
    <source>
        <dbReference type="PROSITE" id="PS50931"/>
    </source>
</evidence>
<dbReference type="Proteomes" id="UP000664052">
    <property type="component" value="Unassembled WGS sequence"/>
</dbReference>
<dbReference type="Pfam" id="PF00126">
    <property type="entry name" value="HTH_1"/>
    <property type="match status" value="1"/>
</dbReference>
<reference evidence="6 7" key="1">
    <citation type="submission" date="2021-02" db="EMBL/GenBank/DDBJ databases">
        <title>De Novo genome assembly of isolated myxobacteria.</title>
        <authorList>
            <person name="Stevens D.C."/>
        </authorList>
    </citation>
    <scope>NUCLEOTIDE SEQUENCE [LARGE SCALE GENOMIC DNA]</scope>
    <source>
        <strain evidence="6 7">ATCC 29039</strain>
    </source>
</reference>
<evidence type="ECO:0000313" key="6">
    <source>
        <dbReference type="EMBL" id="MBN8232950.1"/>
    </source>
</evidence>
<dbReference type="PROSITE" id="PS50931">
    <property type="entry name" value="HTH_LYSR"/>
    <property type="match status" value="1"/>
</dbReference>
<dbReference type="InterPro" id="IPR036388">
    <property type="entry name" value="WH-like_DNA-bd_sf"/>
</dbReference>
<evidence type="ECO:0000313" key="7">
    <source>
        <dbReference type="Proteomes" id="UP000664052"/>
    </source>
</evidence>
<dbReference type="SUPFAM" id="SSF46785">
    <property type="entry name" value="Winged helix' DNA-binding domain"/>
    <property type="match status" value="1"/>
</dbReference>
<evidence type="ECO:0000256" key="3">
    <source>
        <dbReference type="ARBA" id="ARBA00023125"/>
    </source>
</evidence>
<keyword evidence="4" id="KW-0804">Transcription</keyword>
<protein>
    <submittedName>
        <fullName evidence="6">LysR family transcriptional regulator</fullName>
    </submittedName>
</protein>
<dbReference type="Pfam" id="PF03466">
    <property type="entry name" value="LysR_substrate"/>
    <property type="match status" value="1"/>
</dbReference>
<dbReference type="SUPFAM" id="SSF53850">
    <property type="entry name" value="Periplasmic binding protein-like II"/>
    <property type="match status" value="1"/>
</dbReference>
<dbReference type="Gene3D" id="1.10.10.10">
    <property type="entry name" value="Winged helix-like DNA-binding domain superfamily/Winged helix DNA-binding domain"/>
    <property type="match status" value="1"/>
</dbReference>
<sequence length="301" mass="33160">MNEPRPDVAELTFFTTVASLRSFRKAADELRVSPSTLSHGVRRLEERMGVRLLNRTTRSVAPTEAGEALLERVLPLLQGLRGALAEVSEGGGPPRGSLRINTNIVGARVLLRDVVPVFRTRCPDVHVDLVIEGRLVDIVAQGFDAGVRLREAIPRDMVAVSFGGDTRFVAVASPKYLERHPAPRTPHDLLKHECIRYRFKSGKLYRWEFERRGQALSIDVNGPLTLNDDDLMVQAAVAGHGIAYVAEPFAQRDIQEGRLVVVLGAWLPQVSGLALYYPGHRQVPPALRAFVSVLKESRAGG</sequence>
<proteinExistence type="inferred from homology"/>
<gene>
    <name evidence="6" type="ORF">JYK02_36100</name>
</gene>
<evidence type="ECO:0000256" key="4">
    <source>
        <dbReference type="ARBA" id="ARBA00023163"/>
    </source>
</evidence>
<keyword evidence="3" id="KW-0238">DNA-binding</keyword>
<dbReference type="CDD" id="cd08474">
    <property type="entry name" value="PBP2_CrgA_like_5"/>
    <property type="match status" value="1"/>
</dbReference>
<dbReference type="RefSeq" id="WP_207057508.1">
    <property type="nucleotide sequence ID" value="NZ_JAFIMU010000015.1"/>
</dbReference>
<evidence type="ECO:0000256" key="2">
    <source>
        <dbReference type="ARBA" id="ARBA00023015"/>
    </source>
</evidence>
<dbReference type="InterPro" id="IPR036390">
    <property type="entry name" value="WH_DNA-bd_sf"/>
</dbReference>
<keyword evidence="2" id="KW-0805">Transcription regulation</keyword>
<dbReference type="InterPro" id="IPR005119">
    <property type="entry name" value="LysR_subst-bd"/>
</dbReference>
<name>A0ABS3DNN4_9BACT</name>
<comment type="similarity">
    <text evidence="1">Belongs to the LysR transcriptional regulatory family.</text>
</comment>
<feature type="domain" description="HTH lysR-type" evidence="5">
    <location>
        <begin position="6"/>
        <end position="63"/>
    </location>
</feature>
<dbReference type="Gene3D" id="3.40.190.290">
    <property type="match status" value="1"/>
</dbReference>
<evidence type="ECO:0000256" key="1">
    <source>
        <dbReference type="ARBA" id="ARBA00009437"/>
    </source>
</evidence>
<dbReference type="EMBL" id="JAFIMU010000015">
    <property type="protein sequence ID" value="MBN8232950.1"/>
    <property type="molecule type" value="Genomic_DNA"/>
</dbReference>
<keyword evidence="7" id="KW-1185">Reference proteome</keyword>
<dbReference type="InterPro" id="IPR000847">
    <property type="entry name" value="LysR_HTH_N"/>
</dbReference>
<dbReference type="PANTHER" id="PTHR30537">
    <property type="entry name" value="HTH-TYPE TRANSCRIPTIONAL REGULATOR"/>
    <property type="match status" value="1"/>
</dbReference>
<dbReference type="InterPro" id="IPR058163">
    <property type="entry name" value="LysR-type_TF_proteobact-type"/>
</dbReference>
<dbReference type="PANTHER" id="PTHR30537:SF1">
    <property type="entry name" value="HTH-TYPE TRANSCRIPTIONAL REGULATOR PGRR"/>
    <property type="match status" value="1"/>
</dbReference>
<organism evidence="6 7">
    <name type="scientific">Corallococcus macrosporus</name>
    <dbReference type="NCBI Taxonomy" id="35"/>
    <lineage>
        <taxon>Bacteria</taxon>
        <taxon>Pseudomonadati</taxon>
        <taxon>Myxococcota</taxon>
        <taxon>Myxococcia</taxon>
        <taxon>Myxococcales</taxon>
        <taxon>Cystobacterineae</taxon>
        <taxon>Myxococcaceae</taxon>
        <taxon>Corallococcus</taxon>
    </lineage>
</organism>